<dbReference type="Pfam" id="PF01395">
    <property type="entry name" value="PBP_GOBP"/>
    <property type="match status" value="1"/>
</dbReference>
<dbReference type="EMBL" id="AB370285">
    <property type="protein sequence ID" value="BAG11632.1"/>
    <property type="molecule type" value="Genomic_DNA"/>
</dbReference>
<dbReference type="GO" id="GO:0005549">
    <property type="term" value="F:odorant binding"/>
    <property type="evidence" value="ECO:0007669"/>
    <property type="project" value="InterPro"/>
</dbReference>
<evidence type="ECO:0000313" key="4">
    <source>
        <dbReference type="EMBL" id="BAG11632.1"/>
    </source>
</evidence>
<name>B0M2F4_9MUSC</name>
<keyword evidence="2" id="KW-1015">Disulfide bond</keyword>
<dbReference type="AlphaFoldDB" id="B0M2F4"/>
<accession>B0M2F4</accession>
<dbReference type="InterPro" id="IPR006170">
    <property type="entry name" value="PBP/GOBP"/>
</dbReference>
<evidence type="ECO:0000256" key="3">
    <source>
        <dbReference type="SAM" id="SignalP"/>
    </source>
</evidence>
<sequence>MLGRLALCLFVSILSDRVQADSVVFNPCASQKELSEAETLMVLNNWPDNHNVSLIDRSYKCFITCVLMDLKLINGTGHVQIDEYVKLGFLDWKWVASELAPCRARYLDKADLCEFAFGLFNCFRERKLAAENIKKY</sequence>
<evidence type="ECO:0000256" key="2">
    <source>
        <dbReference type="ARBA" id="ARBA00023157"/>
    </source>
</evidence>
<dbReference type="SUPFAM" id="SSF47565">
    <property type="entry name" value="Insect pheromone/odorant-binding proteins"/>
    <property type="match status" value="1"/>
</dbReference>
<dbReference type="GO" id="GO:0005615">
    <property type="term" value="C:extracellular space"/>
    <property type="evidence" value="ECO:0007669"/>
    <property type="project" value="TreeGrafter"/>
</dbReference>
<dbReference type="InterPro" id="IPR036728">
    <property type="entry name" value="PBP_GOBP_sf"/>
</dbReference>
<dbReference type="CDD" id="cd23992">
    <property type="entry name" value="PBP_GOBP"/>
    <property type="match status" value="1"/>
</dbReference>
<feature type="signal peptide" evidence="3">
    <location>
        <begin position="1"/>
        <end position="20"/>
    </location>
</feature>
<reference evidence="4" key="1">
    <citation type="journal article" date="2008" name="Genetics">
        <title>Rapid evolution of two odorant-binding protein genes, Obp57d and Obp57e, in the Drosophila melanogaster species group.</title>
        <authorList>
            <person name="Matsuo T."/>
        </authorList>
    </citation>
    <scope>NUCLEOTIDE SEQUENCE</scope>
    <source>
        <strain evidence="4">TMU</strain>
    </source>
</reference>
<protein>
    <submittedName>
        <fullName evidence="4">Odorant-binding protein 57e</fullName>
    </submittedName>
</protein>
<organism evidence="4">
    <name type="scientific">Drosophila rufa</name>
    <dbReference type="NCBI Taxonomy" id="67533"/>
    <lineage>
        <taxon>Eukaryota</taxon>
        <taxon>Metazoa</taxon>
        <taxon>Ecdysozoa</taxon>
        <taxon>Arthropoda</taxon>
        <taxon>Hexapoda</taxon>
        <taxon>Insecta</taxon>
        <taxon>Pterygota</taxon>
        <taxon>Neoptera</taxon>
        <taxon>Endopterygota</taxon>
        <taxon>Diptera</taxon>
        <taxon>Brachycera</taxon>
        <taxon>Muscomorpha</taxon>
        <taxon>Ephydroidea</taxon>
        <taxon>Drosophilidae</taxon>
        <taxon>Drosophila</taxon>
        <taxon>Sophophora</taxon>
    </lineage>
</organism>
<keyword evidence="1 3" id="KW-0732">Signal</keyword>
<evidence type="ECO:0000256" key="1">
    <source>
        <dbReference type="ARBA" id="ARBA00022729"/>
    </source>
</evidence>
<proteinExistence type="predicted"/>
<dbReference type="Gene3D" id="1.10.238.20">
    <property type="entry name" value="Pheromone/general odorant binding protein domain"/>
    <property type="match status" value="1"/>
</dbReference>
<feature type="chain" id="PRO_5002752305" evidence="3">
    <location>
        <begin position="21"/>
        <end position="136"/>
    </location>
</feature>
<dbReference type="PANTHER" id="PTHR11857:SF48">
    <property type="entry name" value="GENERAL ODORANT-BINDING PROTEIN 57C-RELATED"/>
    <property type="match status" value="1"/>
</dbReference>
<dbReference type="PANTHER" id="PTHR11857">
    <property type="entry name" value="ODORANT BINDING PROTEIN-RELATED"/>
    <property type="match status" value="1"/>
</dbReference>
<dbReference type="GO" id="GO:0007608">
    <property type="term" value="P:sensory perception of smell"/>
    <property type="evidence" value="ECO:0007669"/>
    <property type="project" value="TreeGrafter"/>
</dbReference>
<gene>
    <name evidence="4" type="primary">Obp57e</name>
</gene>